<dbReference type="InterPro" id="IPR011006">
    <property type="entry name" value="CheY-like_superfamily"/>
</dbReference>
<dbReference type="PROSITE" id="PS50110">
    <property type="entry name" value="RESPONSE_REGULATORY"/>
    <property type="match status" value="1"/>
</dbReference>
<sequence>MQMIIVDDEAHWVDNLSTTKPWHELGIEQVHRAYSAQEALRLIETYPIDLVISDILMPEMTGIELIEKIRERDKRIKCIILSGHSDFEYAQEALRNQAVDYLLKPPTDAELMEAARSAVDQLKAEWESVSSRERTEYTLRENLPLLRGQLLLNALHGERLSEEEWARKLKSYGLPFHRGESALLLVRLEDEFGQTWSDGQQLLEYAILNIAEEIFGEYANVWGVKEEHGYLAFLLQFRAAAEIGTDMLLEKLSMQLQAKVKQFLKGSLSIVTTETFPFPDKVAERYRYALACFRQIVGDEREFVMRAGELERGVSQEALDVLHAPPGLGNLLEAGRWDAAERKLLDICAELDEKGSESWEHCLEAGYVVASSFGHYAHRNGQSLASLIGDDIEPLQSGEAFATIGKLRNWSLGALGKLKEGVSSEVKDIRSVYVKKIQEFVERNLHLDVSLRALADHINLHPTHLSKLYKIETGEGVSDYVFRLRMETACHRLKTTDKKIYEISSEIGYLDPAYFIKVFKRQYGVTPQEYRDGKATT</sequence>
<evidence type="ECO:0000256" key="1">
    <source>
        <dbReference type="ARBA" id="ARBA00004496"/>
    </source>
</evidence>
<dbReference type="CDD" id="cd17536">
    <property type="entry name" value="REC_YesN-like"/>
    <property type="match status" value="1"/>
</dbReference>
<dbReference type="InterPro" id="IPR020449">
    <property type="entry name" value="Tscrpt_reg_AraC-type_HTH"/>
</dbReference>
<evidence type="ECO:0000256" key="5">
    <source>
        <dbReference type="ARBA" id="ARBA00023015"/>
    </source>
</evidence>
<reference evidence="12" key="1">
    <citation type="journal article" date="2019" name="Int. J. Syst. Evol. Microbiol.">
        <title>The Global Catalogue of Microorganisms (GCM) 10K type strain sequencing project: providing services to taxonomists for standard genome sequencing and annotation.</title>
        <authorList>
            <consortium name="The Broad Institute Genomics Platform"/>
            <consortium name="The Broad Institute Genome Sequencing Center for Infectious Disease"/>
            <person name="Wu L."/>
            <person name="Ma J."/>
        </authorList>
    </citation>
    <scope>NUCLEOTIDE SEQUENCE [LARGE SCALE GENOMIC DNA]</scope>
    <source>
        <strain evidence="12">KCTC 12907</strain>
    </source>
</reference>
<dbReference type="PANTHER" id="PTHR42713:SF3">
    <property type="entry name" value="TRANSCRIPTIONAL REGULATORY PROTEIN HPTR"/>
    <property type="match status" value="1"/>
</dbReference>
<keyword evidence="6" id="KW-0238">DNA-binding</keyword>
<evidence type="ECO:0000256" key="2">
    <source>
        <dbReference type="ARBA" id="ARBA00022490"/>
    </source>
</evidence>
<proteinExistence type="predicted"/>
<dbReference type="Pfam" id="PF12833">
    <property type="entry name" value="HTH_18"/>
    <property type="match status" value="1"/>
</dbReference>
<keyword evidence="2" id="KW-0963">Cytoplasm</keyword>
<evidence type="ECO:0000259" key="9">
    <source>
        <dbReference type="PROSITE" id="PS01124"/>
    </source>
</evidence>
<dbReference type="SMART" id="SM00448">
    <property type="entry name" value="REC"/>
    <property type="match status" value="1"/>
</dbReference>
<dbReference type="InterPro" id="IPR018060">
    <property type="entry name" value="HTH_AraC"/>
</dbReference>
<evidence type="ECO:0000256" key="4">
    <source>
        <dbReference type="ARBA" id="ARBA00023012"/>
    </source>
</evidence>
<dbReference type="RefSeq" id="WP_378051538.1">
    <property type="nucleotide sequence ID" value="NZ_JBHMDN010000034.1"/>
</dbReference>
<evidence type="ECO:0000313" key="11">
    <source>
        <dbReference type="EMBL" id="MFC7149427.1"/>
    </source>
</evidence>
<organism evidence="11 12">
    <name type="scientific">Cohnella cellulosilytica</name>
    <dbReference type="NCBI Taxonomy" id="986710"/>
    <lineage>
        <taxon>Bacteria</taxon>
        <taxon>Bacillati</taxon>
        <taxon>Bacillota</taxon>
        <taxon>Bacilli</taxon>
        <taxon>Bacillales</taxon>
        <taxon>Paenibacillaceae</taxon>
        <taxon>Cohnella</taxon>
    </lineage>
</organism>
<protein>
    <submittedName>
        <fullName evidence="11">Response regulator</fullName>
    </submittedName>
</protein>
<feature type="domain" description="HTH araC/xylS-type" evidence="9">
    <location>
        <begin position="435"/>
        <end position="533"/>
    </location>
</feature>
<evidence type="ECO:0000256" key="8">
    <source>
        <dbReference type="PROSITE-ProRule" id="PRU00169"/>
    </source>
</evidence>
<keyword evidence="12" id="KW-1185">Reference proteome</keyword>
<dbReference type="Gene3D" id="1.10.10.60">
    <property type="entry name" value="Homeodomain-like"/>
    <property type="match status" value="2"/>
</dbReference>
<accession>A0ABW2FD07</accession>
<dbReference type="PROSITE" id="PS00041">
    <property type="entry name" value="HTH_ARAC_FAMILY_1"/>
    <property type="match status" value="1"/>
</dbReference>
<evidence type="ECO:0000256" key="3">
    <source>
        <dbReference type="ARBA" id="ARBA00022553"/>
    </source>
</evidence>
<comment type="subcellular location">
    <subcellularLocation>
        <location evidence="1">Cytoplasm</location>
    </subcellularLocation>
</comment>
<dbReference type="PROSITE" id="PS01124">
    <property type="entry name" value="HTH_ARAC_FAMILY_2"/>
    <property type="match status" value="1"/>
</dbReference>
<dbReference type="PANTHER" id="PTHR42713">
    <property type="entry name" value="HISTIDINE KINASE-RELATED"/>
    <property type="match status" value="1"/>
</dbReference>
<dbReference type="Gene3D" id="3.40.50.2300">
    <property type="match status" value="1"/>
</dbReference>
<evidence type="ECO:0000259" key="10">
    <source>
        <dbReference type="PROSITE" id="PS50110"/>
    </source>
</evidence>
<dbReference type="InterPro" id="IPR001789">
    <property type="entry name" value="Sig_transdc_resp-reg_receiver"/>
</dbReference>
<dbReference type="Pfam" id="PF00072">
    <property type="entry name" value="Response_reg"/>
    <property type="match status" value="1"/>
</dbReference>
<dbReference type="SUPFAM" id="SSF52172">
    <property type="entry name" value="CheY-like"/>
    <property type="match status" value="1"/>
</dbReference>
<keyword evidence="7" id="KW-0804">Transcription</keyword>
<keyword evidence="5" id="KW-0805">Transcription regulation</keyword>
<dbReference type="InterPro" id="IPR009057">
    <property type="entry name" value="Homeodomain-like_sf"/>
</dbReference>
<dbReference type="SMART" id="SM00342">
    <property type="entry name" value="HTH_ARAC"/>
    <property type="match status" value="1"/>
</dbReference>
<feature type="domain" description="Response regulatory" evidence="10">
    <location>
        <begin position="2"/>
        <end position="119"/>
    </location>
</feature>
<name>A0ABW2FD07_9BACL</name>
<evidence type="ECO:0000256" key="7">
    <source>
        <dbReference type="ARBA" id="ARBA00023163"/>
    </source>
</evidence>
<dbReference type="EMBL" id="JBHTAI010000007">
    <property type="protein sequence ID" value="MFC7149427.1"/>
    <property type="molecule type" value="Genomic_DNA"/>
</dbReference>
<keyword evidence="4" id="KW-0902">Two-component regulatory system</keyword>
<evidence type="ECO:0000256" key="6">
    <source>
        <dbReference type="ARBA" id="ARBA00023125"/>
    </source>
</evidence>
<comment type="caution">
    <text evidence="11">The sequence shown here is derived from an EMBL/GenBank/DDBJ whole genome shotgun (WGS) entry which is preliminary data.</text>
</comment>
<dbReference type="SUPFAM" id="SSF46689">
    <property type="entry name" value="Homeodomain-like"/>
    <property type="match status" value="1"/>
</dbReference>
<dbReference type="InterPro" id="IPR018062">
    <property type="entry name" value="HTH_AraC-typ_CS"/>
</dbReference>
<evidence type="ECO:0000313" key="12">
    <source>
        <dbReference type="Proteomes" id="UP001596378"/>
    </source>
</evidence>
<dbReference type="InterPro" id="IPR051552">
    <property type="entry name" value="HptR"/>
</dbReference>
<dbReference type="PRINTS" id="PR00032">
    <property type="entry name" value="HTHARAC"/>
</dbReference>
<gene>
    <name evidence="11" type="ORF">ACFQMJ_12890</name>
</gene>
<feature type="modified residue" description="4-aspartylphosphate" evidence="8">
    <location>
        <position position="54"/>
    </location>
</feature>
<keyword evidence="3 8" id="KW-0597">Phosphoprotein</keyword>
<dbReference type="Proteomes" id="UP001596378">
    <property type="component" value="Unassembled WGS sequence"/>
</dbReference>